<keyword evidence="10" id="KW-1185">Reference proteome</keyword>
<dbReference type="Gene3D" id="4.10.280.10">
    <property type="entry name" value="Helix-loop-helix DNA-binding domain"/>
    <property type="match status" value="1"/>
</dbReference>
<sequence>MLAPELHTYLFTCRITKPSSPSSDSAASDQSDSSDSQLVVAHTKRPAKKKKGKNLAMNHVEAERLRRENLNKRFYALRSVVPNVSKMDKASLLADAVCYINELKQKVDELEAGGPKLKKVKVEMGAKNTYNKNKVDVKMVGEDAMIRVQSANTDMPTSKLMSALRKMEAVVHHASMSCVVCSICCR</sequence>
<evidence type="ECO:0000259" key="7">
    <source>
        <dbReference type="PROSITE" id="PS50888"/>
    </source>
</evidence>
<dbReference type="Pfam" id="PF00010">
    <property type="entry name" value="HLH"/>
    <property type="match status" value="1"/>
</dbReference>
<reference evidence="9" key="2">
    <citation type="submission" date="2017-02" db="EMBL/GenBank/DDBJ databases">
        <title>Sunflower complete genome.</title>
        <authorList>
            <person name="Langlade N."/>
            <person name="Munos S."/>
        </authorList>
    </citation>
    <scope>NUCLEOTIDE SEQUENCE [LARGE SCALE GENOMIC DNA]</scope>
    <source>
        <tissue evidence="9">Leaves</tissue>
    </source>
</reference>
<dbReference type="GO" id="GO:0006355">
    <property type="term" value="P:regulation of DNA-templated transcription"/>
    <property type="evidence" value="ECO:0000318"/>
    <property type="project" value="GO_Central"/>
</dbReference>
<comment type="subcellular location">
    <subcellularLocation>
        <location evidence="1 5">Nucleus</location>
    </subcellularLocation>
</comment>
<evidence type="ECO:0000256" key="1">
    <source>
        <dbReference type="ARBA" id="ARBA00004123"/>
    </source>
</evidence>
<name>A0A251UDF0_HELAN</name>
<evidence type="ECO:0000313" key="8">
    <source>
        <dbReference type="EMBL" id="KAF5799882.1"/>
    </source>
</evidence>
<feature type="compositionally biased region" description="Basic residues" evidence="6">
    <location>
        <begin position="42"/>
        <end position="53"/>
    </location>
</feature>
<protein>
    <recommendedName>
        <fullName evidence="5">Transcription factor</fullName>
        <shortName evidence="5">bHLH transcription factor</shortName>
    </recommendedName>
    <alternativeName>
        <fullName evidence="5">Basic helix-loop-helix protein</fullName>
    </alternativeName>
</protein>
<dbReference type="PANTHER" id="PTHR11514">
    <property type="entry name" value="MYC"/>
    <property type="match status" value="1"/>
</dbReference>
<proteinExistence type="predicted"/>
<organism evidence="9 10">
    <name type="scientific">Helianthus annuus</name>
    <name type="common">Common sunflower</name>
    <dbReference type="NCBI Taxonomy" id="4232"/>
    <lineage>
        <taxon>Eukaryota</taxon>
        <taxon>Viridiplantae</taxon>
        <taxon>Streptophyta</taxon>
        <taxon>Embryophyta</taxon>
        <taxon>Tracheophyta</taxon>
        <taxon>Spermatophyta</taxon>
        <taxon>Magnoliopsida</taxon>
        <taxon>eudicotyledons</taxon>
        <taxon>Gunneridae</taxon>
        <taxon>Pentapetalae</taxon>
        <taxon>asterids</taxon>
        <taxon>campanulids</taxon>
        <taxon>Asterales</taxon>
        <taxon>Asteraceae</taxon>
        <taxon>Asteroideae</taxon>
        <taxon>Heliantheae alliance</taxon>
        <taxon>Heliantheae</taxon>
        <taxon>Helianthus</taxon>
    </lineage>
</organism>
<feature type="compositionally biased region" description="Low complexity" evidence="6">
    <location>
        <begin position="18"/>
        <end position="37"/>
    </location>
</feature>
<evidence type="ECO:0000256" key="6">
    <source>
        <dbReference type="SAM" id="MobiDB-lite"/>
    </source>
</evidence>
<dbReference type="EMBL" id="MNCJ02000322">
    <property type="protein sequence ID" value="KAF5799882.1"/>
    <property type="molecule type" value="Genomic_DNA"/>
</dbReference>
<feature type="region of interest" description="Disordered" evidence="6">
    <location>
        <begin position="17"/>
        <end position="58"/>
    </location>
</feature>
<dbReference type="PROSITE" id="PS50888">
    <property type="entry name" value="BHLH"/>
    <property type="match status" value="1"/>
</dbReference>
<keyword evidence="4 5" id="KW-0539">Nucleus</keyword>
<gene>
    <name evidence="9" type="ORF">HannXRQ_Chr07g0200051</name>
    <name evidence="8" type="ORF">HanXRQr2_Chr07g0309581</name>
</gene>
<evidence type="ECO:0000256" key="3">
    <source>
        <dbReference type="ARBA" id="ARBA00023163"/>
    </source>
</evidence>
<dbReference type="GO" id="GO:0000976">
    <property type="term" value="F:transcription cis-regulatory region binding"/>
    <property type="evidence" value="ECO:0000318"/>
    <property type="project" value="GO_Central"/>
</dbReference>
<dbReference type="OMA" id="SANTDMP"/>
<dbReference type="SMR" id="A0A251UDF0"/>
<dbReference type="EMBL" id="CM007896">
    <property type="protein sequence ID" value="OTG21063.1"/>
    <property type="molecule type" value="Genomic_DNA"/>
</dbReference>
<evidence type="ECO:0000256" key="4">
    <source>
        <dbReference type="ARBA" id="ARBA00023242"/>
    </source>
</evidence>
<reference evidence="8" key="3">
    <citation type="submission" date="2020-06" db="EMBL/GenBank/DDBJ databases">
        <title>Helianthus annuus Genome sequencing and assembly Release 2.</title>
        <authorList>
            <person name="Gouzy J."/>
            <person name="Langlade N."/>
            <person name="Munos S."/>
        </authorList>
    </citation>
    <scope>NUCLEOTIDE SEQUENCE</scope>
    <source>
        <tissue evidence="8">Leaves</tissue>
    </source>
</reference>
<dbReference type="InterPro" id="IPR011598">
    <property type="entry name" value="bHLH_dom"/>
</dbReference>
<reference evidence="8 10" key="1">
    <citation type="journal article" date="2017" name="Nature">
        <title>The sunflower genome provides insights into oil metabolism, flowering and Asterid evolution.</title>
        <authorList>
            <person name="Badouin H."/>
            <person name="Gouzy J."/>
            <person name="Grassa C.J."/>
            <person name="Murat F."/>
            <person name="Staton S.E."/>
            <person name="Cottret L."/>
            <person name="Lelandais-Briere C."/>
            <person name="Owens G.L."/>
            <person name="Carrere S."/>
            <person name="Mayjonade B."/>
            <person name="Legrand L."/>
            <person name="Gill N."/>
            <person name="Kane N.C."/>
            <person name="Bowers J.E."/>
            <person name="Hubner S."/>
            <person name="Bellec A."/>
            <person name="Berard A."/>
            <person name="Berges H."/>
            <person name="Blanchet N."/>
            <person name="Boniface M.C."/>
            <person name="Brunel D."/>
            <person name="Catrice O."/>
            <person name="Chaidir N."/>
            <person name="Claudel C."/>
            <person name="Donnadieu C."/>
            <person name="Faraut T."/>
            <person name="Fievet G."/>
            <person name="Helmstetter N."/>
            <person name="King M."/>
            <person name="Knapp S.J."/>
            <person name="Lai Z."/>
            <person name="Le Paslier M.C."/>
            <person name="Lippi Y."/>
            <person name="Lorenzon L."/>
            <person name="Mandel J.R."/>
            <person name="Marage G."/>
            <person name="Marchand G."/>
            <person name="Marquand E."/>
            <person name="Bret-Mestries E."/>
            <person name="Morien E."/>
            <person name="Nambeesan S."/>
            <person name="Nguyen T."/>
            <person name="Pegot-Espagnet P."/>
            <person name="Pouilly N."/>
            <person name="Raftis F."/>
            <person name="Sallet E."/>
            <person name="Schiex T."/>
            <person name="Thomas J."/>
            <person name="Vandecasteele C."/>
            <person name="Vares D."/>
            <person name="Vear F."/>
            <person name="Vautrin S."/>
            <person name="Crespi M."/>
            <person name="Mangin B."/>
            <person name="Burke J.M."/>
            <person name="Salse J."/>
            <person name="Munos S."/>
            <person name="Vincourt P."/>
            <person name="Rieseberg L.H."/>
            <person name="Langlade N.B."/>
        </authorList>
    </citation>
    <scope>NUCLEOTIDE SEQUENCE [LARGE SCALE GENOMIC DNA]</scope>
    <source>
        <strain evidence="10">cv. SF193</strain>
        <tissue evidence="8">Leaves</tissue>
    </source>
</reference>
<keyword evidence="2 5" id="KW-0805">Transcription regulation</keyword>
<accession>A0A251UDF0</accession>
<dbReference type="PANTHER" id="PTHR11514:SF40">
    <property type="entry name" value="TRANSCRIPTION FACTOR BHLH14"/>
    <property type="match status" value="1"/>
</dbReference>
<dbReference type="InterPro" id="IPR036638">
    <property type="entry name" value="HLH_DNA-bd_sf"/>
</dbReference>
<dbReference type="InParanoid" id="A0A251UDF0"/>
<feature type="domain" description="BHLH" evidence="7">
    <location>
        <begin position="54"/>
        <end position="103"/>
    </location>
</feature>
<evidence type="ECO:0000313" key="10">
    <source>
        <dbReference type="Proteomes" id="UP000215914"/>
    </source>
</evidence>
<evidence type="ECO:0000256" key="2">
    <source>
        <dbReference type="ARBA" id="ARBA00023015"/>
    </source>
</evidence>
<keyword evidence="3 5" id="KW-0804">Transcription</keyword>
<dbReference type="Gramene" id="mRNA:HanXRQr2_Chr07g0309581">
    <property type="protein sequence ID" value="CDS:HanXRQr2_Chr07g0309581.1"/>
    <property type="gene ID" value="HanXRQr2_Chr07g0309581"/>
</dbReference>
<dbReference type="SUPFAM" id="SSF47459">
    <property type="entry name" value="HLH, helix-loop-helix DNA-binding domain"/>
    <property type="match status" value="1"/>
</dbReference>
<dbReference type="GO" id="GO:0003700">
    <property type="term" value="F:DNA-binding transcription factor activity"/>
    <property type="evidence" value="ECO:0000318"/>
    <property type="project" value="GO_Central"/>
</dbReference>
<dbReference type="GO" id="GO:0046983">
    <property type="term" value="F:protein dimerization activity"/>
    <property type="evidence" value="ECO:0007669"/>
    <property type="project" value="InterPro"/>
</dbReference>
<dbReference type="InterPro" id="IPR045084">
    <property type="entry name" value="AIB/MYC-like"/>
</dbReference>
<dbReference type="Proteomes" id="UP000215914">
    <property type="component" value="Chromosome 7"/>
</dbReference>
<dbReference type="AlphaFoldDB" id="A0A251UDF0"/>
<dbReference type="SMART" id="SM00353">
    <property type="entry name" value="HLH"/>
    <property type="match status" value="1"/>
</dbReference>
<evidence type="ECO:0000313" key="9">
    <source>
        <dbReference type="EMBL" id="OTG21063.1"/>
    </source>
</evidence>
<dbReference type="GO" id="GO:0005634">
    <property type="term" value="C:nucleus"/>
    <property type="evidence" value="ECO:0000318"/>
    <property type="project" value="GO_Central"/>
</dbReference>
<evidence type="ECO:0000256" key="5">
    <source>
        <dbReference type="RuleBase" id="RU369104"/>
    </source>
</evidence>